<feature type="compositionally biased region" description="Polar residues" evidence="1">
    <location>
        <begin position="1423"/>
        <end position="1432"/>
    </location>
</feature>
<feature type="compositionally biased region" description="Basic and acidic residues" evidence="1">
    <location>
        <begin position="944"/>
        <end position="957"/>
    </location>
</feature>
<keyword evidence="2" id="KW-0732">Signal</keyword>
<feature type="region of interest" description="Disordered" evidence="1">
    <location>
        <begin position="1023"/>
        <end position="1043"/>
    </location>
</feature>
<dbReference type="STRING" id="53326.A0A016V3X9"/>
<feature type="region of interest" description="Disordered" evidence="1">
    <location>
        <begin position="1411"/>
        <end position="1734"/>
    </location>
</feature>
<evidence type="ECO:0000256" key="1">
    <source>
        <dbReference type="SAM" id="MobiDB-lite"/>
    </source>
</evidence>
<dbReference type="EMBL" id="JARK01001354">
    <property type="protein sequence ID" value="EYC21712.1"/>
    <property type="molecule type" value="Genomic_DNA"/>
</dbReference>
<name>A0A016V3X9_9BILA</name>
<feature type="compositionally biased region" description="Polar residues" evidence="1">
    <location>
        <begin position="873"/>
        <end position="888"/>
    </location>
</feature>
<feature type="signal peptide" evidence="2">
    <location>
        <begin position="1"/>
        <end position="26"/>
    </location>
</feature>
<accession>A0A016V3X9</accession>
<feature type="compositionally biased region" description="Polar residues" evidence="1">
    <location>
        <begin position="1334"/>
        <end position="1345"/>
    </location>
</feature>
<feature type="compositionally biased region" description="Basic residues" evidence="1">
    <location>
        <begin position="1492"/>
        <end position="1501"/>
    </location>
</feature>
<feature type="chain" id="PRO_5001493046" description="ELYS beta-propeller domain-containing protein" evidence="2">
    <location>
        <begin position="27"/>
        <end position="1936"/>
    </location>
</feature>
<gene>
    <name evidence="3" type="primary">Acey_s0018.g3493</name>
    <name evidence="3" type="synonym">Acey-mel-28</name>
    <name evidence="3" type="ORF">Y032_0018g3493</name>
</gene>
<sequence>MVAVAKNRRLVAFLLATLRPLQFTWPKGSMEGTSIYCLKVIADEPAMNQLHELLHQRMSSWPHVIAVGTHLAHCYLIHFQLADKRQEDAHAPVAVKLTDGLKPFHSGDDFVYSSTDPCTGHSIRKTIALNTVHVTCISFLEKSRTVLVGFSFGGIMSISLTSCPTIDPLIYPCSAAVNFIAPLEPDDDPRSHLWFFVAYGTTKTKPLQLCLYEVMFPDEEALPLSERSWNRPIFGIKLVIPFHNSLRWVSTQTLVRDRAELRGSEDSTRDSFRNGSEKDRSLVFFSYIAKDRHGYCLKGGIFDLNAYYYKRLVQIIAHDGTKAQQCAFLSTVHPIPMHLKEEDFSLIKDLAVDTTCITRFISNVSDAEQMFYPSAYEVFVVHVAGAKKCYQLTLPSLPNQLLSTICADLEMHVADASSASTWLAALGFPKKEAHLARTEQYANICTVLYALVSHQRAASIVQFIKHSESTESRHLIATWIWEEVDKATKKMHETIEPLFARFSAPLSPAGQKSLAHVHDVFVAGVQILRELISTGEREQDETKEYIVSLEAQRFATENLRSYSAVIHQLMRSRILPVAEDREIRLAMEKALEERRSRASGNQLHIDKLVARMQRKSPGEPFWLAEGPKWYPPALLNLLGPILLLNIPTKWKGQLLAYYLLDYAHCKKVNASNDSPTSLIDIVTKQMFGLLGMRKEELWNVYKFWCADTGTVISDDTIEQHSPCRRLSSEAEVKQLLSIPRPLTATEEEKLKSLLRSIRFGEFAWQCYLARNNRFDQFKEIPVPPNEENEIVLEYQQLLPVMRMLKQNNDCASSKNVSWPAGMKEAIEKFERERRSSVTWCETDMPVFNRGKTPKPLNRRQSRADAFVSRKRQSTTPLQQLNSTSPHVSTESDRSTSIAKRPLLDFSEDESVSLPRNIPANTLNTITDILRTPQARARAAAQAESQRKWLDKTPETEFQRPAPRSILKSGKPVTDRAASPSRNRLQFDLPSSSQSSAEQITSVAATSPVGEMEKVAQPNFDDSFEYDEENPSSSASADEVMEVEQEEFVPYVSPQGSAEDITALGNVQGGDVLERSLEVQDEDEMDDGEVEVDEGETSVMFVEQQDEEQEEIENVQVSVRVTEKKKGLDRQENAKGQLKEQIIAQLSEDIVEERSFENQDEEEEEEDGVPVDDIREQVLEQQDEKELEQETEVTVRRSPLKRFEKQDDRESMKMGAVSYLEQEEQDEDEIQNFVPVLRQKPGSSCEIQDEEEDFEGDAVNVMRYESVVVRTIETASVVEQTSTSSEIVSGQVTRSVKLQSQFEDEVMITELQDEYEEEPEPSPNVAALASGDYNAPSSESLTTAVNVDSPGEMRVKIVDYSFHESSFEGTPAPMKKSGKSNEESFEADTDIVIPLRPSLELESHIVEDLPVRGQQDMGEKGSDTVGNASSGSLPPQDDAPQEQPTQSSNQSDLSVVIEGPDVIPTRTPSPRSVSSPHPSESDSVDNVSNVSVSKHRSPKKSARTSAPPTPTRQSRRLREKAESHAAEVASEEQTQEVVPENDEEAAAVVDETETSHHAHKHEIPPLSMSLRSRTPHGTSDDTVSEDLLSERKSPARSRKAAREVDVEVLKTPPRPSKEADEEEPPGTATPTRTLRTRTPSRARRQDAPTTPTSKTPRRSRKASESSTASEVVAETGATRKSPSRATRSRRLSTMEEEPEPATSTRKSPSRRTPSRAASASKSAQESAPDDAKTRSFGRAAKSLQKKFEVISNPLKDIDVRSMYDANLKERVAQLRGSRRRTRSDSEVPDIKAKKLKTVHPEETIVEVDEGVEETGTSQKSGKKHISKVNTVVKVKFFLKDAGEQRLRVASLPIAVIYLHRDHPLYYHHLLHVHDAPPVPPLLKPVLQGGEELADLQYHLLEQHQHQNHQADAEDQEKLKQFPNRDAFHGCFICRISS</sequence>
<feature type="compositionally biased region" description="Low complexity" evidence="1">
    <location>
        <begin position="1713"/>
        <end position="1722"/>
    </location>
</feature>
<proteinExistence type="predicted"/>
<feature type="compositionally biased region" description="Basic and acidic residues" evidence="1">
    <location>
        <begin position="1171"/>
        <end position="1183"/>
    </location>
</feature>
<keyword evidence="4" id="KW-1185">Reference proteome</keyword>
<dbReference type="Proteomes" id="UP000024635">
    <property type="component" value="Unassembled WGS sequence"/>
</dbReference>
<dbReference type="OrthoDB" id="20729at2759"/>
<feature type="region of interest" description="Disordered" evidence="1">
    <location>
        <begin position="1364"/>
        <end position="1385"/>
    </location>
</feature>
<evidence type="ECO:0000256" key="2">
    <source>
        <dbReference type="SAM" id="SignalP"/>
    </source>
</evidence>
<feature type="compositionally biased region" description="Low complexity" evidence="1">
    <location>
        <begin position="1663"/>
        <end position="1674"/>
    </location>
</feature>
<protein>
    <recommendedName>
        <fullName evidence="5">ELYS beta-propeller domain-containing protein</fullName>
    </recommendedName>
</protein>
<feature type="region of interest" description="Disordered" evidence="1">
    <location>
        <begin position="936"/>
        <end position="1004"/>
    </location>
</feature>
<evidence type="ECO:0000313" key="4">
    <source>
        <dbReference type="Proteomes" id="UP000024635"/>
    </source>
</evidence>
<feature type="compositionally biased region" description="Acidic residues" evidence="1">
    <location>
        <begin position="1528"/>
        <end position="1544"/>
    </location>
</feature>
<comment type="caution">
    <text evidence="3">The sequence shown here is derived from an EMBL/GenBank/DDBJ whole genome shotgun (WGS) entry which is preliminary data.</text>
</comment>
<feature type="compositionally biased region" description="Low complexity" evidence="1">
    <location>
        <begin position="1463"/>
        <end position="1477"/>
    </location>
</feature>
<evidence type="ECO:0008006" key="5">
    <source>
        <dbReference type="Google" id="ProtNLM"/>
    </source>
</evidence>
<feature type="compositionally biased region" description="Polar residues" evidence="1">
    <location>
        <begin position="1441"/>
        <end position="1452"/>
    </location>
</feature>
<evidence type="ECO:0000313" key="3">
    <source>
        <dbReference type="EMBL" id="EYC21712.1"/>
    </source>
</evidence>
<feature type="compositionally biased region" description="Polar residues" evidence="1">
    <location>
        <begin position="1568"/>
        <end position="1580"/>
    </location>
</feature>
<feature type="region of interest" description="Disordered" evidence="1">
    <location>
        <begin position="846"/>
        <end position="896"/>
    </location>
</feature>
<organism evidence="3 4">
    <name type="scientific">Ancylostoma ceylanicum</name>
    <dbReference type="NCBI Taxonomy" id="53326"/>
    <lineage>
        <taxon>Eukaryota</taxon>
        <taxon>Metazoa</taxon>
        <taxon>Ecdysozoa</taxon>
        <taxon>Nematoda</taxon>
        <taxon>Chromadorea</taxon>
        <taxon>Rhabditida</taxon>
        <taxon>Rhabditina</taxon>
        <taxon>Rhabditomorpha</taxon>
        <taxon>Strongyloidea</taxon>
        <taxon>Ancylostomatidae</taxon>
        <taxon>Ancylostomatinae</taxon>
        <taxon>Ancylostoma</taxon>
    </lineage>
</organism>
<feature type="region of interest" description="Disordered" evidence="1">
    <location>
        <begin position="1313"/>
        <end position="1346"/>
    </location>
</feature>
<feature type="compositionally biased region" description="Acidic residues" evidence="1">
    <location>
        <begin position="1157"/>
        <end position="1169"/>
    </location>
</feature>
<feature type="region of interest" description="Disordered" evidence="1">
    <location>
        <begin position="1149"/>
        <end position="1192"/>
    </location>
</feature>
<reference evidence="4" key="1">
    <citation type="journal article" date="2015" name="Nat. Genet.">
        <title>The genome and transcriptome of the zoonotic hookworm Ancylostoma ceylanicum identify infection-specific gene families.</title>
        <authorList>
            <person name="Schwarz E.M."/>
            <person name="Hu Y."/>
            <person name="Antoshechkin I."/>
            <person name="Miller M.M."/>
            <person name="Sternberg P.W."/>
            <person name="Aroian R.V."/>
        </authorList>
    </citation>
    <scope>NUCLEOTIDE SEQUENCE</scope>
    <source>
        <strain evidence="4">HY135</strain>
    </source>
</reference>